<keyword evidence="2" id="KW-0472">Membrane</keyword>
<dbReference type="InterPro" id="IPR058114">
    <property type="entry name" value="RcgA-like"/>
</dbReference>
<feature type="compositionally biased region" description="Acidic residues" evidence="1">
    <location>
        <begin position="140"/>
        <end position="154"/>
    </location>
</feature>
<name>A0A179BB16_RHILE</name>
<keyword evidence="2" id="KW-0812">Transmembrane</keyword>
<protein>
    <recommendedName>
        <fullName evidence="4">Transmembrane protein</fullName>
    </recommendedName>
</protein>
<evidence type="ECO:0000313" key="3">
    <source>
        <dbReference type="EMBL" id="OAP88878.1"/>
    </source>
</evidence>
<feature type="transmembrane region" description="Helical" evidence="2">
    <location>
        <begin position="449"/>
        <end position="467"/>
    </location>
</feature>
<sequence>MFQNRKLFLPPPNDGSDWKELFKKLAAAGAGRTLGEDGFPAGPWTPELLAEAISQIDSNGTGVDLRTVQLWFQENDRGVSAANIRWLARVFGCDDPEATADWQVELSAAQTRLQAKRREAKKADSLASERPDVSPRPAIDEEQSSLEVSPDGEPEVDRKKQRFSLARKSEALFSGGSPLNLPAAVFAGASALGFLSYIVGIHSAVYLRADNVAKEVGFLWAPNWTFLFMVLLPLFFALVTELLAFWTKEGRVRLWAWNDTTTSEDDWARNVEASSSSYWAVFLICVLFAGVFQWIGVCLIPLLEGGADYATSWGTLAIVRPEVISVPVSIAFTALAYLYMCLCFYLFFAGLILLHTMIHDLRKIDLEAKILQQVGSQDEVYELCLRLMRGIFRCTILGLLVASCMKAQSSYLTSNAKNILGWLAGDLSSALAGRDGASNGFHYRMPTHYSSLLVALSTIVVFVYGSICLRAMGTRFHVPLWKMAAVVTLLFATYLLVDAFVGFSIVLGIGVLVAVFSLVDPGLGSRRSSEIGSKQIVS</sequence>
<organism evidence="3">
    <name type="scientific">Rhizobium leguminosarum</name>
    <dbReference type="NCBI Taxonomy" id="384"/>
    <lineage>
        <taxon>Bacteria</taxon>
        <taxon>Pseudomonadati</taxon>
        <taxon>Pseudomonadota</taxon>
        <taxon>Alphaproteobacteria</taxon>
        <taxon>Hyphomicrobiales</taxon>
        <taxon>Rhizobiaceae</taxon>
        <taxon>Rhizobium/Agrobacterium group</taxon>
        <taxon>Rhizobium</taxon>
    </lineage>
</organism>
<feature type="transmembrane region" description="Helical" evidence="2">
    <location>
        <begin position="278"/>
        <end position="303"/>
    </location>
</feature>
<dbReference type="AlphaFoldDB" id="A0A179BB16"/>
<reference evidence="3" key="1">
    <citation type="submission" date="2016-04" db="EMBL/GenBank/DDBJ databases">
        <title>Fast-growing isolate from the root nodules of Vavilovia formosa.</title>
        <authorList>
            <person name="Kimeklis A."/>
            <person name="Safronova V."/>
            <person name="Belimov A."/>
            <person name="Andronov E."/>
        </authorList>
    </citation>
    <scope>NUCLEOTIDE SEQUENCE [LARGE SCALE GENOMIC DNA]</scope>
    <source>
        <strain evidence="3">Vaf-46</strain>
    </source>
</reference>
<feature type="compositionally biased region" description="Basic and acidic residues" evidence="1">
    <location>
        <begin position="121"/>
        <end position="133"/>
    </location>
</feature>
<gene>
    <name evidence="3" type="ORF">A4U53_34250</name>
</gene>
<dbReference type="NCBIfam" id="NF047336">
    <property type="entry name" value="conj_memb_RcgA"/>
    <property type="match status" value="1"/>
</dbReference>
<feature type="transmembrane region" description="Helical" evidence="2">
    <location>
        <begin position="323"/>
        <end position="354"/>
    </location>
</feature>
<feature type="transmembrane region" description="Helical" evidence="2">
    <location>
        <begin position="503"/>
        <end position="519"/>
    </location>
</feature>
<evidence type="ECO:0000256" key="2">
    <source>
        <dbReference type="SAM" id="Phobius"/>
    </source>
</evidence>
<evidence type="ECO:0008006" key="4">
    <source>
        <dbReference type="Google" id="ProtNLM"/>
    </source>
</evidence>
<feature type="region of interest" description="Disordered" evidence="1">
    <location>
        <begin position="117"/>
        <end position="159"/>
    </location>
</feature>
<feature type="transmembrane region" description="Helical" evidence="2">
    <location>
        <begin position="226"/>
        <end position="246"/>
    </location>
</feature>
<keyword evidence="2" id="KW-1133">Transmembrane helix</keyword>
<dbReference type="EMBL" id="LWBS01000448">
    <property type="protein sequence ID" value="OAP88878.1"/>
    <property type="molecule type" value="Genomic_DNA"/>
</dbReference>
<comment type="caution">
    <text evidence="3">The sequence shown here is derived from an EMBL/GenBank/DDBJ whole genome shotgun (WGS) entry which is preliminary data.</text>
</comment>
<evidence type="ECO:0000256" key="1">
    <source>
        <dbReference type="SAM" id="MobiDB-lite"/>
    </source>
</evidence>
<proteinExistence type="predicted"/>
<feature type="transmembrane region" description="Helical" evidence="2">
    <location>
        <begin position="183"/>
        <end position="206"/>
    </location>
</feature>
<accession>A0A179BB16</accession>